<gene>
    <name evidence="2" type="ORF">AGERDE_LOCUS6380</name>
</gene>
<proteinExistence type="predicted"/>
<protein>
    <submittedName>
        <fullName evidence="2">11839_t:CDS:1</fullName>
    </submittedName>
</protein>
<reference evidence="2" key="1">
    <citation type="submission" date="2021-06" db="EMBL/GenBank/DDBJ databases">
        <authorList>
            <person name="Kallberg Y."/>
            <person name="Tangrot J."/>
            <person name="Rosling A."/>
        </authorList>
    </citation>
    <scope>NUCLEOTIDE SEQUENCE</scope>
    <source>
        <strain evidence="2">MT106</strain>
    </source>
</reference>
<evidence type="ECO:0000313" key="3">
    <source>
        <dbReference type="Proteomes" id="UP000789831"/>
    </source>
</evidence>
<name>A0A9N9FND4_9GLOM</name>
<dbReference type="OrthoDB" id="10626091at2759"/>
<evidence type="ECO:0000313" key="2">
    <source>
        <dbReference type="EMBL" id="CAG8545090.1"/>
    </source>
</evidence>
<keyword evidence="3" id="KW-1185">Reference proteome</keyword>
<dbReference type="EMBL" id="CAJVPL010000985">
    <property type="protein sequence ID" value="CAG8545090.1"/>
    <property type="molecule type" value="Genomic_DNA"/>
</dbReference>
<comment type="caution">
    <text evidence="2">The sequence shown here is derived from an EMBL/GenBank/DDBJ whole genome shotgun (WGS) entry which is preliminary data.</text>
</comment>
<organism evidence="2 3">
    <name type="scientific">Ambispora gerdemannii</name>
    <dbReference type="NCBI Taxonomy" id="144530"/>
    <lineage>
        <taxon>Eukaryota</taxon>
        <taxon>Fungi</taxon>
        <taxon>Fungi incertae sedis</taxon>
        <taxon>Mucoromycota</taxon>
        <taxon>Glomeromycotina</taxon>
        <taxon>Glomeromycetes</taxon>
        <taxon>Archaeosporales</taxon>
        <taxon>Ambisporaceae</taxon>
        <taxon>Ambispora</taxon>
    </lineage>
</organism>
<keyword evidence="1" id="KW-0175">Coiled coil</keyword>
<dbReference type="Proteomes" id="UP000789831">
    <property type="component" value="Unassembled WGS sequence"/>
</dbReference>
<evidence type="ECO:0000256" key="1">
    <source>
        <dbReference type="SAM" id="Coils"/>
    </source>
</evidence>
<dbReference type="AlphaFoldDB" id="A0A9N9FND4"/>
<sequence>MASSSRKPPSNIEAAITSRAQRVQIKTLKAKILSLNKELSDLKQKLEIRENNNKNLLEINQKTEKYLNDYIKVMGKALAAKDLIIYSKDLAISKLVKNHRNNASDLFFTNNLSTGDSNKINYNRNQINSNTDVDFNSLINNDYFNSIIKNNDYHNNYNYNLNDDNHIININEIDRNHNDSDSDNNKAE</sequence>
<feature type="coiled-coil region" evidence="1">
    <location>
        <begin position="25"/>
        <end position="59"/>
    </location>
</feature>
<accession>A0A9N9FND4</accession>